<dbReference type="InterPro" id="IPR023827">
    <property type="entry name" value="Peptidase_S8_Asp-AS"/>
</dbReference>
<dbReference type="PANTHER" id="PTHR43806:SF11">
    <property type="entry name" value="CEREVISIN-RELATED"/>
    <property type="match status" value="1"/>
</dbReference>
<dbReference type="Gene3D" id="3.40.50.200">
    <property type="entry name" value="Peptidase S8/S53 domain"/>
    <property type="match status" value="1"/>
</dbReference>
<protein>
    <submittedName>
        <fullName evidence="9">Peptidase, S8/S53 family</fullName>
        <ecNumber evidence="9">3.4.21.-</ecNumber>
    </submittedName>
</protein>
<keyword evidence="10" id="KW-1185">Reference proteome</keyword>
<evidence type="ECO:0000256" key="2">
    <source>
        <dbReference type="ARBA" id="ARBA00022670"/>
    </source>
</evidence>
<dbReference type="InterPro" id="IPR015500">
    <property type="entry name" value="Peptidase_S8_subtilisin-rel"/>
</dbReference>
<evidence type="ECO:0000256" key="7">
    <source>
        <dbReference type="SAM" id="SignalP"/>
    </source>
</evidence>
<dbReference type="InterPro" id="IPR013783">
    <property type="entry name" value="Ig-like_fold"/>
</dbReference>
<feature type="chain" id="PRO_5004631843" evidence="7">
    <location>
        <begin position="26"/>
        <end position="951"/>
    </location>
</feature>
<evidence type="ECO:0000313" key="10">
    <source>
        <dbReference type="Proteomes" id="UP000016648"/>
    </source>
</evidence>
<dbReference type="RefSeq" id="WP_021588758.1">
    <property type="nucleotide sequence ID" value="NZ_AWEY01000007.1"/>
</dbReference>
<feature type="active site" description="Charge relay system" evidence="5">
    <location>
        <position position="497"/>
    </location>
</feature>
<sequence>MKYFKYRFLLSAGLLAAICLFTACHDDNLLSSESGQPLPGNKAESGFPWEPGMAFIKLKAGNDITTRAATQSVMRAKVFEDTNVKVEQVFDMTTEYADLKRQRGMDRWFIVKFDKDKSVEEVLEQLRRDPAIEKAHGNIAIVPAKATYTPVTRAPIDWQRLYEVNDGTGYNNFNDHFLKYQWHYMTTKSMYGWFKQEADINLFPAWQKETGDPNVVVAVMDSGIDFEHEDLAASAWNGKDPKTGKTIHGRNFWAVQSGQGDPDVIIPGGHGTHVAGTIAARNNNGLGVCGVAGGNGTENSGVRLMSCEIYGHDGTNETASPANIAKAFEFAAENGALVCNCSWGYAFDRTKHLNNETFQRMFKEQFEVLKVGIDYFTDIAGCDSKGNKKAGSYMKGGLVFFASGNDSQYDIEMIPASYDKVVAVGATNSMGVPTDYMDKGPWVDILAPGGTTNEGEVTRGILSTVPKDFVNQKTGPYPNTDFTHPYNSNYAYAQGTSMATPHVTGIAALVISKFGKKNPNFTNEDLRRRILSAVKEQSPYDVKPDANLAGKLGAGFIDADFALAEPETNAPDAPSIEVTDYANDATKGYYDARITWKVTADADAINTQKTAFAYDIRLYKKADMAQPVQTFTRYSYAKAAGAQLEQEFTGLDTDVDYVVKMVARDRSGNQSAEVSKAFRTRLNHAPAFTNGIGDKLRLLDTQSYYHKVLNVKDEDNHTWTYTTTPLPRGVELKRVGNDFDLLIKVIIPGAFEFDITLTDQLGGHTVQHFAYEVVAHTAPVANTLGDVSLFEQGQPVSVDLANAFTAMEGHALTYTAKSDNEQAVKVSVEGSQLKLTPGTRGNATVSITAVDGGKQATTTFRVRVTEQNAADVHAVYPIPAHSYIKALMRSNVKEVHATVTSVRGERLIQATLTPDARSHEVTLGIDRLAPGTYYLLLKTERLTSKHTFIKK</sequence>
<feature type="active site" description="Charge relay system" evidence="5">
    <location>
        <position position="270"/>
    </location>
</feature>
<evidence type="ECO:0000313" key="9">
    <source>
        <dbReference type="EMBL" id="ERK40260.1"/>
    </source>
</evidence>
<keyword evidence="3 5" id="KW-0378">Hydrolase</keyword>
<dbReference type="PANTHER" id="PTHR43806">
    <property type="entry name" value="PEPTIDASE S8"/>
    <property type="match status" value="1"/>
</dbReference>
<name>U2NQC8_9BACT</name>
<dbReference type="Pfam" id="PF00082">
    <property type="entry name" value="Peptidase_S8"/>
    <property type="match status" value="1"/>
</dbReference>
<keyword evidence="2 5" id="KW-0645">Protease</keyword>
<evidence type="ECO:0000256" key="3">
    <source>
        <dbReference type="ARBA" id="ARBA00022801"/>
    </source>
</evidence>
<dbReference type="Gene3D" id="2.60.40.10">
    <property type="entry name" value="Immunoglobulins"/>
    <property type="match status" value="1"/>
</dbReference>
<dbReference type="InterPro" id="IPR023828">
    <property type="entry name" value="Peptidase_S8_Ser-AS"/>
</dbReference>
<dbReference type="EMBL" id="AWEY01000007">
    <property type="protein sequence ID" value="ERK40260.1"/>
    <property type="molecule type" value="Genomic_DNA"/>
</dbReference>
<dbReference type="SUPFAM" id="SSF52743">
    <property type="entry name" value="Subtilisin-like"/>
    <property type="match status" value="1"/>
</dbReference>
<feature type="active site" description="Charge relay system" evidence="5">
    <location>
        <position position="221"/>
    </location>
</feature>
<reference evidence="9 10" key="1">
    <citation type="submission" date="2013-08" db="EMBL/GenBank/DDBJ databases">
        <authorList>
            <person name="Durkin A.S."/>
            <person name="Haft D.R."/>
            <person name="McCorrison J."/>
            <person name="Torralba M."/>
            <person name="Gillis M."/>
            <person name="Haft D.H."/>
            <person name="Methe B."/>
            <person name="Sutton G."/>
            <person name="Nelson K.E."/>
        </authorList>
    </citation>
    <scope>NUCLEOTIDE SEQUENCE [LARGE SCALE GENOMIC DNA]</scope>
    <source>
        <strain evidence="9 10">F0067</strain>
    </source>
</reference>
<feature type="domain" description="Peptidase S8/S53" evidence="8">
    <location>
        <begin position="214"/>
        <end position="535"/>
    </location>
</feature>
<comment type="similarity">
    <text evidence="1 5 6">Belongs to the peptidase S8 family.</text>
</comment>
<dbReference type="EC" id="3.4.21.-" evidence="9"/>
<gene>
    <name evidence="9" type="ORF">HMPREF9135_0419</name>
</gene>
<evidence type="ECO:0000256" key="4">
    <source>
        <dbReference type="ARBA" id="ARBA00022825"/>
    </source>
</evidence>
<dbReference type="PATRIC" id="fig|1115809.3.peg.240"/>
<organism evidence="9 10">
    <name type="scientific">Segatella baroniae F0067</name>
    <dbReference type="NCBI Taxonomy" id="1115809"/>
    <lineage>
        <taxon>Bacteria</taxon>
        <taxon>Pseudomonadati</taxon>
        <taxon>Bacteroidota</taxon>
        <taxon>Bacteroidia</taxon>
        <taxon>Bacteroidales</taxon>
        <taxon>Prevotellaceae</taxon>
        <taxon>Segatella</taxon>
    </lineage>
</organism>
<dbReference type="AlphaFoldDB" id="U2NQC8"/>
<dbReference type="InterPro" id="IPR036852">
    <property type="entry name" value="Peptidase_S8/S53_dom_sf"/>
</dbReference>
<evidence type="ECO:0000256" key="6">
    <source>
        <dbReference type="RuleBase" id="RU003355"/>
    </source>
</evidence>
<dbReference type="PROSITE" id="PS51892">
    <property type="entry name" value="SUBTILASE"/>
    <property type="match status" value="1"/>
</dbReference>
<dbReference type="GO" id="GO:0004252">
    <property type="term" value="F:serine-type endopeptidase activity"/>
    <property type="evidence" value="ECO:0007669"/>
    <property type="project" value="UniProtKB-UniRule"/>
</dbReference>
<dbReference type="Proteomes" id="UP000016648">
    <property type="component" value="Unassembled WGS sequence"/>
</dbReference>
<dbReference type="PROSITE" id="PS00137">
    <property type="entry name" value="SUBTILASE_HIS"/>
    <property type="match status" value="1"/>
</dbReference>
<feature type="signal peptide" evidence="7">
    <location>
        <begin position="1"/>
        <end position="25"/>
    </location>
</feature>
<dbReference type="PROSITE" id="PS00136">
    <property type="entry name" value="SUBTILASE_ASP"/>
    <property type="match status" value="1"/>
</dbReference>
<keyword evidence="4 5" id="KW-0720">Serine protease</keyword>
<evidence type="ECO:0000256" key="5">
    <source>
        <dbReference type="PROSITE-ProRule" id="PRU01240"/>
    </source>
</evidence>
<evidence type="ECO:0000259" key="8">
    <source>
        <dbReference type="Pfam" id="PF00082"/>
    </source>
</evidence>
<evidence type="ECO:0000256" key="1">
    <source>
        <dbReference type="ARBA" id="ARBA00011073"/>
    </source>
</evidence>
<dbReference type="PROSITE" id="PS00138">
    <property type="entry name" value="SUBTILASE_SER"/>
    <property type="match status" value="1"/>
</dbReference>
<dbReference type="GO" id="GO:0006508">
    <property type="term" value="P:proteolysis"/>
    <property type="evidence" value="ECO:0007669"/>
    <property type="project" value="UniProtKB-KW"/>
</dbReference>
<dbReference type="InterPro" id="IPR050131">
    <property type="entry name" value="Peptidase_S8_subtilisin-like"/>
</dbReference>
<accession>U2NQC8</accession>
<dbReference type="InterPro" id="IPR022398">
    <property type="entry name" value="Peptidase_S8_His-AS"/>
</dbReference>
<dbReference type="InterPro" id="IPR000209">
    <property type="entry name" value="Peptidase_S8/S53_dom"/>
</dbReference>
<dbReference type="PRINTS" id="PR00723">
    <property type="entry name" value="SUBTILISIN"/>
</dbReference>
<keyword evidence="7" id="KW-0732">Signal</keyword>
<proteinExistence type="inferred from homology"/>
<comment type="caution">
    <text evidence="9">The sequence shown here is derived from an EMBL/GenBank/DDBJ whole genome shotgun (WGS) entry which is preliminary data.</text>
</comment>
<dbReference type="PROSITE" id="PS51257">
    <property type="entry name" value="PROKAR_LIPOPROTEIN"/>
    <property type="match status" value="1"/>
</dbReference>